<evidence type="ECO:0000313" key="2">
    <source>
        <dbReference type="EMBL" id="KDM90210.1"/>
    </source>
</evidence>
<protein>
    <submittedName>
        <fullName evidence="2">Uncharacterized protein</fullName>
    </submittedName>
</protein>
<feature type="transmembrane region" description="Helical" evidence="1">
    <location>
        <begin position="45"/>
        <end position="67"/>
    </location>
</feature>
<dbReference type="OrthoDB" id="5823569at2"/>
<keyword evidence="1" id="KW-0472">Membrane</keyword>
<sequence>MSFFYERKEAADAVTITLKPHSLYLMLGMLAVWLGNDLILKSAPMAQIVMPIFIVFMVIRFFALVRIQREVLIAMKQGRVETQGSKFSFKNPFCYRINKAQDSAAS</sequence>
<organism evidence="2 3">
    <name type="scientific">Photobacterium galatheae</name>
    <dbReference type="NCBI Taxonomy" id="1654360"/>
    <lineage>
        <taxon>Bacteria</taxon>
        <taxon>Pseudomonadati</taxon>
        <taxon>Pseudomonadota</taxon>
        <taxon>Gammaproteobacteria</taxon>
        <taxon>Vibrionales</taxon>
        <taxon>Vibrionaceae</taxon>
        <taxon>Photobacterium</taxon>
    </lineage>
</organism>
<keyword evidence="1" id="KW-1133">Transmembrane helix</keyword>
<keyword evidence="3" id="KW-1185">Reference proteome</keyword>
<dbReference type="Proteomes" id="UP000027192">
    <property type="component" value="Unassembled WGS sequence"/>
</dbReference>
<name>A0A066RIH0_9GAMM</name>
<dbReference type="EMBL" id="JMIB01000037">
    <property type="protein sequence ID" value="KDM90210.1"/>
    <property type="molecule type" value="Genomic_DNA"/>
</dbReference>
<dbReference type="RefSeq" id="WP_036756022.1">
    <property type="nucleotide sequence ID" value="NZ_JAGSGC010000019.1"/>
</dbReference>
<dbReference type="AlphaFoldDB" id="A0A066RIH0"/>
<feature type="transmembrane region" description="Helical" evidence="1">
    <location>
        <begin position="21"/>
        <end position="39"/>
    </location>
</feature>
<evidence type="ECO:0000256" key="1">
    <source>
        <dbReference type="SAM" id="Phobius"/>
    </source>
</evidence>
<accession>A0A066RIH0</accession>
<evidence type="ECO:0000313" key="3">
    <source>
        <dbReference type="Proteomes" id="UP000027192"/>
    </source>
</evidence>
<proteinExistence type="predicted"/>
<gene>
    <name evidence="2" type="ORF">EA58_18740</name>
</gene>
<reference evidence="2 3" key="1">
    <citation type="submission" date="2014-04" db="EMBL/GenBank/DDBJ databases">
        <title>Draft genome sequence of Photobacterium halotolerans S2753: a solonamide, ngercheumicin and holomycin producer.</title>
        <authorList>
            <person name="Machado H.R."/>
            <person name="Gram L."/>
        </authorList>
    </citation>
    <scope>NUCLEOTIDE SEQUENCE [LARGE SCALE GENOMIC DNA]</scope>
    <source>
        <strain evidence="2 3">S2753</strain>
    </source>
</reference>
<comment type="caution">
    <text evidence="2">The sequence shown here is derived from an EMBL/GenBank/DDBJ whole genome shotgun (WGS) entry which is preliminary data.</text>
</comment>
<keyword evidence="1" id="KW-0812">Transmembrane</keyword>